<protein>
    <recommendedName>
        <fullName evidence="1">Endoribonuclease Regnase 1/ZC3H12 C-terminal domain-containing protein</fullName>
    </recommendedName>
</protein>
<sequence>MRITSGYKQESTHGGCSVILAQVGVGTGVAPANRGICTRPKGEGVGLGSKCPMNHGVLQKLNPPRAHGSGIGVQNPRQETGLNRFHAARGRAPQNIPNLSQPPPAYQGAPPVADVSEKRRNLYFHLCGLFPEDRVIEVMQQHPTETSPQVLCTYLIRMSYV</sequence>
<name>A0AAD9MW64_RIDPI</name>
<dbReference type="InterPro" id="IPR040757">
    <property type="entry name" value="Regnase_1/ZC3H12_C"/>
</dbReference>
<organism evidence="2 3">
    <name type="scientific">Ridgeia piscesae</name>
    <name type="common">Tubeworm</name>
    <dbReference type="NCBI Taxonomy" id="27915"/>
    <lineage>
        <taxon>Eukaryota</taxon>
        <taxon>Metazoa</taxon>
        <taxon>Spiralia</taxon>
        <taxon>Lophotrochozoa</taxon>
        <taxon>Annelida</taxon>
        <taxon>Polychaeta</taxon>
        <taxon>Sedentaria</taxon>
        <taxon>Canalipalpata</taxon>
        <taxon>Sabellida</taxon>
        <taxon>Siboglinidae</taxon>
        <taxon>Ridgeia</taxon>
    </lineage>
</organism>
<accession>A0AAD9MW64</accession>
<feature type="domain" description="Endoribonuclease Regnase 1/ZC3H12 C-terminal" evidence="1">
    <location>
        <begin position="116"/>
        <end position="152"/>
    </location>
</feature>
<gene>
    <name evidence="2" type="ORF">NP493_3693g00002</name>
</gene>
<evidence type="ECO:0000313" key="2">
    <source>
        <dbReference type="EMBL" id="KAK2146363.1"/>
    </source>
</evidence>
<dbReference type="EMBL" id="JAODUO010003684">
    <property type="protein sequence ID" value="KAK2146363.1"/>
    <property type="molecule type" value="Genomic_DNA"/>
</dbReference>
<reference evidence="2" key="1">
    <citation type="journal article" date="2023" name="Mol. Biol. Evol.">
        <title>Third-Generation Sequencing Reveals the Adaptive Role of the Epigenome in Three Deep-Sea Polychaetes.</title>
        <authorList>
            <person name="Perez M."/>
            <person name="Aroh O."/>
            <person name="Sun Y."/>
            <person name="Lan Y."/>
            <person name="Juniper S.K."/>
            <person name="Young C.R."/>
            <person name="Angers B."/>
            <person name="Qian P.Y."/>
        </authorList>
    </citation>
    <scope>NUCLEOTIDE SEQUENCE</scope>
    <source>
        <strain evidence="2">R07B-5</strain>
    </source>
</reference>
<dbReference type="AlphaFoldDB" id="A0AAD9MW64"/>
<dbReference type="Pfam" id="PF18561">
    <property type="entry name" value="Regnase_1_C"/>
    <property type="match status" value="1"/>
</dbReference>
<dbReference type="Proteomes" id="UP001209878">
    <property type="component" value="Unassembled WGS sequence"/>
</dbReference>
<evidence type="ECO:0000313" key="3">
    <source>
        <dbReference type="Proteomes" id="UP001209878"/>
    </source>
</evidence>
<proteinExistence type="predicted"/>
<comment type="caution">
    <text evidence="2">The sequence shown here is derived from an EMBL/GenBank/DDBJ whole genome shotgun (WGS) entry which is preliminary data.</text>
</comment>
<keyword evidence="3" id="KW-1185">Reference proteome</keyword>
<evidence type="ECO:0000259" key="1">
    <source>
        <dbReference type="Pfam" id="PF18561"/>
    </source>
</evidence>